<organism evidence="2 3">
    <name type="scientific">Sediminicurvatus halobius</name>
    <dbReference type="NCBI Taxonomy" id="2182432"/>
    <lineage>
        <taxon>Bacteria</taxon>
        <taxon>Pseudomonadati</taxon>
        <taxon>Pseudomonadota</taxon>
        <taxon>Gammaproteobacteria</taxon>
        <taxon>Chromatiales</taxon>
        <taxon>Ectothiorhodospiraceae</taxon>
        <taxon>Sediminicurvatus</taxon>
    </lineage>
</organism>
<sequence>MVAPAVRRLLWVACCLLLPVQHAIADTLSASWAGGERGVSARFDGFWSAQRNALRLDRGWLYARNDADWLYLFVDLTADTGPDRGSGRDYLSLVFDVDGNGRITQDRDIAYGMYRDSIRLGLQRFHGPGRFTGLQPTRAKLAAGFGPSAASQRPHRVWELAIPLAEIGAKAGGGVRLGLRLHSADPQFTEERPPGLHSDFANLLRIQLAGPPMIMSVITARPDLAMPQSQRPRIGAIVGRVDSSVLRRLQPRVVLVPGDAGPSPDCPLPEGEPVDRRIAEGGFVELVYANRSSKRRGQGGWTVYCPDGSEAPIRALFSTQIPPTLPPTLPDGATAEWLDYHGNRLLGIITGLVGDPDMVQRYLDSEGEDWSIYRRIQGRGDTINYLVAE</sequence>
<protein>
    <recommendedName>
        <fullName evidence="4">Carbohydrate-binding domain-containing protein</fullName>
    </recommendedName>
</protein>
<reference evidence="2 3" key="1">
    <citation type="submission" date="2018-05" db="EMBL/GenBank/DDBJ databases">
        <title>Spiribacter halobius sp. nov., a moderately halophilic bacterium isolated from marine solar saltern.</title>
        <authorList>
            <person name="Zheng W.-S."/>
            <person name="Lu D.-C."/>
            <person name="Du Z.-J."/>
        </authorList>
    </citation>
    <scope>NUCLEOTIDE SEQUENCE [LARGE SCALE GENOMIC DNA]</scope>
    <source>
        <strain evidence="2 3">E85</strain>
    </source>
</reference>
<proteinExistence type="predicted"/>
<evidence type="ECO:0000313" key="3">
    <source>
        <dbReference type="Proteomes" id="UP000245474"/>
    </source>
</evidence>
<evidence type="ECO:0000313" key="2">
    <source>
        <dbReference type="EMBL" id="PWG64526.1"/>
    </source>
</evidence>
<gene>
    <name evidence="2" type="ORF">DEM34_04145</name>
</gene>
<evidence type="ECO:0008006" key="4">
    <source>
        <dbReference type="Google" id="ProtNLM"/>
    </source>
</evidence>
<dbReference type="RefSeq" id="WP_109676566.1">
    <property type="nucleotide sequence ID" value="NZ_CP086615.1"/>
</dbReference>
<feature type="chain" id="PRO_5015445152" description="Carbohydrate-binding domain-containing protein" evidence="1">
    <location>
        <begin position="26"/>
        <end position="389"/>
    </location>
</feature>
<dbReference type="EMBL" id="QFFI01000005">
    <property type="protein sequence ID" value="PWG64526.1"/>
    <property type="molecule type" value="Genomic_DNA"/>
</dbReference>
<comment type="caution">
    <text evidence="2">The sequence shown here is derived from an EMBL/GenBank/DDBJ whole genome shotgun (WGS) entry which is preliminary data.</text>
</comment>
<name>A0A2U2N5U6_9GAMM</name>
<keyword evidence="3" id="KW-1185">Reference proteome</keyword>
<accession>A0A2U2N5U6</accession>
<dbReference type="Proteomes" id="UP000245474">
    <property type="component" value="Unassembled WGS sequence"/>
</dbReference>
<feature type="signal peptide" evidence="1">
    <location>
        <begin position="1"/>
        <end position="25"/>
    </location>
</feature>
<keyword evidence="1" id="KW-0732">Signal</keyword>
<dbReference type="AlphaFoldDB" id="A0A2U2N5U6"/>
<evidence type="ECO:0000256" key="1">
    <source>
        <dbReference type="SAM" id="SignalP"/>
    </source>
</evidence>